<keyword evidence="6" id="KW-1185">Reference proteome</keyword>
<dbReference type="Pfam" id="PF03061">
    <property type="entry name" value="4HBT"/>
    <property type="match status" value="1"/>
</dbReference>
<evidence type="ECO:0000259" key="4">
    <source>
        <dbReference type="Pfam" id="PF03061"/>
    </source>
</evidence>
<gene>
    <name evidence="5" type="ORF">ABT384_35260</name>
</gene>
<dbReference type="InterPro" id="IPR003736">
    <property type="entry name" value="PAAI_dom"/>
</dbReference>
<reference evidence="5 6" key="1">
    <citation type="submission" date="2024-06" db="EMBL/GenBank/DDBJ databases">
        <title>The Natural Products Discovery Center: Release of the First 8490 Sequenced Strains for Exploring Actinobacteria Biosynthetic Diversity.</title>
        <authorList>
            <person name="Kalkreuter E."/>
            <person name="Kautsar S.A."/>
            <person name="Yang D."/>
            <person name="Bader C.D."/>
            <person name="Teijaro C.N."/>
            <person name="Fluegel L."/>
            <person name="Davis C.M."/>
            <person name="Simpson J.R."/>
            <person name="Lauterbach L."/>
            <person name="Steele A.D."/>
            <person name="Gui C."/>
            <person name="Meng S."/>
            <person name="Li G."/>
            <person name="Viehrig K."/>
            <person name="Ye F."/>
            <person name="Su P."/>
            <person name="Kiefer A.F."/>
            <person name="Nichols A."/>
            <person name="Cepeda A.J."/>
            <person name="Yan W."/>
            <person name="Fan B."/>
            <person name="Jiang Y."/>
            <person name="Adhikari A."/>
            <person name="Zheng C.-J."/>
            <person name="Schuster L."/>
            <person name="Cowan T.M."/>
            <person name="Smanski M.J."/>
            <person name="Chevrette M.G."/>
            <person name="De Carvalho L.P.S."/>
            <person name="Shen B."/>
        </authorList>
    </citation>
    <scope>NUCLEOTIDE SEQUENCE [LARGE SCALE GENOMIC DNA]</scope>
    <source>
        <strain evidence="5 6">NPDC000155</strain>
    </source>
</reference>
<sequence>MGSKSPTADARPDGDGVAPEVPDRNVIVAPPSLAGEQLATRMGIEVVSAEPERVVATMPVSGNMQPFGWLHGGANAVLAETLGSVAAGLWVAPRGAVAGLELSCTHHRSARSGRVTGVCTPLHLGSRVATYQIEITDDKGRPTCTARLTCLVHKR</sequence>
<feature type="domain" description="Thioesterase" evidence="4">
    <location>
        <begin position="67"/>
        <end position="143"/>
    </location>
</feature>
<dbReference type="PANTHER" id="PTHR43240:SF5">
    <property type="entry name" value="1,4-DIHYDROXY-2-NAPHTHOYL-COA THIOESTERASE 1"/>
    <property type="match status" value="1"/>
</dbReference>
<dbReference type="SUPFAM" id="SSF54637">
    <property type="entry name" value="Thioesterase/thiol ester dehydrase-isomerase"/>
    <property type="match status" value="1"/>
</dbReference>
<comment type="similarity">
    <text evidence="1">Belongs to the thioesterase PaaI family.</text>
</comment>
<evidence type="ECO:0000256" key="1">
    <source>
        <dbReference type="ARBA" id="ARBA00008324"/>
    </source>
</evidence>
<dbReference type="EMBL" id="JBEPFB010000020">
    <property type="protein sequence ID" value="MER7377890.1"/>
    <property type="molecule type" value="Genomic_DNA"/>
</dbReference>
<evidence type="ECO:0000313" key="5">
    <source>
        <dbReference type="EMBL" id="MER7377890.1"/>
    </source>
</evidence>
<dbReference type="CDD" id="cd03443">
    <property type="entry name" value="PaaI_thioesterase"/>
    <property type="match status" value="1"/>
</dbReference>
<keyword evidence="2" id="KW-0378">Hydrolase</keyword>
<dbReference type="Proteomes" id="UP001486207">
    <property type="component" value="Unassembled WGS sequence"/>
</dbReference>
<dbReference type="PANTHER" id="PTHR43240">
    <property type="entry name" value="1,4-DIHYDROXY-2-NAPHTHOYL-COA THIOESTERASE 1"/>
    <property type="match status" value="1"/>
</dbReference>
<organism evidence="5 6">
    <name type="scientific">Streptomyces lanatus</name>
    <dbReference type="NCBI Taxonomy" id="66900"/>
    <lineage>
        <taxon>Bacteria</taxon>
        <taxon>Bacillati</taxon>
        <taxon>Actinomycetota</taxon>
        <taxon>Actinomycetes</taxon>
        <taxon>Kitasatosporales</taxon>
        <taxon>Streptomycetaceae</taxon>
        <taxon>Streptomyces</taxon>
    </lineage>
</organism>
<dbReference type="Gene3D" id="3.10.129.10">
    <property type="entry name" value="Hotdog Thioesterase"/>
    <property type="match status" value="1"/>
</dbReference>
<evidence type="ECO:0000313" key="6">
    <source>
        <dbReference type="Proteomes" id="UP001486207"/>
    </source>
</evidence>
<comment type="caution">
    <text evidence="5">The sequence shown here is derived from an EMBL/GenBank/DDBJ whole genome shotgun (WGS) entry which is preliminary data.</text>
</comment>
<dbReference type="RefSeq" id="WP_190073667.1">
    <property type="nucleotide sequence ID" value="NZ_BNBM01000015.1"/>
</dbReference>
<dbReference type="InterPro" id="IPR029069">
    <property type="entry name" value="HotDog_dom_sf"/>
</dbReference>
<feature type="region of interest" description="Disordered" evidence="3">
    <location>
        <begin position="1"/>
        <end position="23"/>
    </location>
</feature>
<name>A0ABV1Y2M9_9ACTN</name>
<evidence type="ECO:0000256" key="3">
    <source>
        <dbReference type="SAM" id="MobiDB-lite"/>
    </source>
</evidence>
<accession>A0ABV1Y2M9</accession>
<dbReference type="NCBIfam" id="TIGR00369">
    <property type="entry name" value="unchar_dom_1"/>
    <property type="match status" value="1"/>
</dbReference>
<proteinExistence type="inferred from homology"/>
<protein>
    <submittedName>
        <fullName evidence="5">Hotdog fold thioesterase</fullName>
    </submittedName>
</protein>
<evidence type="ECO:0000256" key="2">
    <source>
        <dbReference type="ARBA" id="ARBA00022801"/>
    </source>
</evidence>
<dbReference type="InterPro" id="IPR006683">
    <property type="entry name" value="Thioestr_dom"/>
</dbReference>